<dbReference type="AlphaFoldDB" id="A0A6J7IMP4"/>
<accession>A0A6J7IMP4</accession>
<protein>
    <submittedName>
        <fullName evidence="2">Unannotated protein</fullName>
    </submittedName>
</protein>
<evidence type="ECO:0000256" key="1">
    <source>
        <dbReference type="SAM" id="MobiDB-lite"/>
    </source>
</evidence>
<feature type="region of interest" description="Disordered" evidence="1">
    <location>
        <begin position="161"/>
        <end position="195"/>
    </location>
</feature>
<sequence>MAVQQLALLGGQAVPAGQLGHRERALHLVPDGGRGPPGGPAVGQVLDQPQLLPRRQPGGQRVAGEVRGDLQVLAGAVGDEHVVVHAGGHPQPAGLGLVHEHRVPAAAGVQLGLQRLAQRGGRARVVGPGVLHHLVGQQVGLDGHVEVAAVVGAAHLVADRGDRPAGQRHQPGAAQLHGPPVRRAPLGAPPQHAGPQVQGALVGDDLAVVQVQRGVADQQPDQLAVGHVDDGLALLREAVAGLRVGQRPLLEEAVEVGARDDGGLALLQRAAHADVPVGQGEHRFVDREAVVVDAGLGEGPGLDREVRAPLGHDGSPSSSARSVTTTSAPCSRSASAWPTRSTPTT</sequence>
<proteinExistence type="predicted"/>
<name>A0A6J7IMP4_9ZZZZ</name>
<feature type="compositionally biased region" description="Polar residues" evidence="1">
    <location>
        <begin position="330"/>
        <end position="345"/>
    </location>
</feature>
<reference evidence="2" key="1">
    <citation type="submission" date="2020-05" db="EMBL/GenBank/DDBJ databases">
        <authorList>
            <person name="Chiriac C."/>
            <person name="Salcher M."/>
            <person name="Ghai R."/>
            <person name="Kavagutti S V."/>
        </authorList>
    </citation>
    <scope>NUCLEOTIDE SEQUENCE</scope>
</reference>
<evidence type="ECO:0000313" key="2">
    <source>
        <dbReference type="EMBL" id="CAB4932518.1"/>
    </source>
</evidence>
<organism evidence="2">
    <name type="scientific">freshwater metagenome</name>
    <dbReference type="NCBI Taxonomy" id="449393"/>
    <lineage>
        <taxon>unclassified sequences</taxon>
        <taxon>metagenomes</taxon>
        <taxon>ecological metagenomes</taxon>
    </lineage>
</organism>
<dbReference type="EMBL" id="CAFBMQ010000393">
    <property type="protein sequence ID" value="CAB4932518.1"/>
    <property type="molecule type" value="Genomic_DNA"/>
</dbReference>
<feature type="compositionally biased region" description="Low complexity" evidence="1">
    <location>
        <begin position="315"/>
        <end position="329"/>
    </location>
</feature>
<feature type="region of interest" description="Disordered" evidence="1">
    <location>
        <begin position="296"/>
        <end position="345"/>
    </location>
</feature>
<gene>
    <name evidence="2" type="ORF">UFOPK3609_02012</name>
</gene>